<dbReference type="InterPro" id="IPR001932">
    <property type="entry name" value="PPM-type_phosphatase-like_dom"/>
</dbReference>
<sequence>MKMKKQCGVLAAVRTDIGKVRTENQDRILCSRAAEFFAVADGMGGVLYGTLTAELAVKTMLVVAKEVRKNYIEHQDANRAAEELRQGLEEVSNKIYEKGNCHGAIQYGATFTGVMLLGGKAIWIHMGDSRGYRIVRYDTKMRQVTVDHNFAQAAREHGDMSETEIKREHFSSMLTRYVGMQSPATADVTVTDTKPGETILLCSDGLHGLVKDSRMLKIIRNRKKPEKICTGLIQAANSAGGRDNISVICLKVMI</sequence>
<dbReference type="PANTHER" id="PTHR47992">
    <property type="entry name" value="PROTEIN PHOSPHATASE"/>
    <property type="match status" value="1"/>
</dbReference>
<organism evidence="3 4">
    <name type="scientific">Blautia parvula</name>
    <dbReference type="NCBI Taxonomy" id="2877527"/>
    <lineage>
        <taxon>Bacteria</taxon>
        <taxon>Bacillati</taxon>
        <taxon>Bacillota</taxon>
        <taxon>Clostridia</taxon>
        <taxon>Lachnospirales</taxon>
        <taxon>Lachnospiraceae</taxon>
        <taxon>Blautia</taxon>
    </lineage>
</organism>
<accession>A0ABQ0BM72</accession>
<dbReference type="PROSITE" id="PS51746">
    <property type="entry name" value="PPM_2"/>
    <property type="match status" value="1"/>
</dbReference>
<dbReference type="Pfam" id="PF13672">
    <property type="entry name" value="PP2C_2"/>
    <property type="match status" value="1"/>
</dbReference>
<gene>
    <name evidence="3" type="ORF">K340107D12_04500</name>
</gene>
<feature type="coiled-coil region" evidence="1">
    <location>
        <begin position="64"/>
        <end position="94"/>
    </location>
</feature>
<evidence type="ECO:0000313" key="3">
    <source>
        <dbReference type="EMBL" id="GAA6497634.1"/>
    </source>
</evidence>
<dbReference type="RefSeq" id="WP_227209641.1">
    <property type="nucleotide sequence ID" value="NZ_BAABZQ010000001.1"/>
</dbReference>
<proteinExistence type="predicted"/>
<protein>
    <recommendedName>
        <fullName evidence="2">PPM-type phosphatase domain-containing protein</fullName>
    </recommendedName>
</protein>
<dbReference type="SMART" id="SM00331">
    <property type="entry name" value="PP2C_SIG"/>
    <property type="match status" value="1"/>
</dbReference>
<name>A0ABQ0BM72_9FIRM</name>
<keyword evidence="1" id="KW-0175">Coiled coil</keyword>
<dbReference type="Proteomes" id="UP001600941">
    <property type="component" value="Unassembled WGS sequence"/>
</dbReference>
<evidence type="ECO:0000313" key="4">
    <source>
        <dbReference type="Proteomes" id="UP001600941"/>
    </source>
</evidence>
<keyword evidence="4" id="KW-1185">Reference proteome</keyword>
<dbReference type="InterPro" id="IPR015655">
    <property type="entry name" value="PP2C"/>
</dbReference>
<evidence type="ECO:0000259" key="2">
    <source>
        <dbReference type="PROSITE" id="PS51746"/>
    </source>
</evidence>
<dbReference type="CDD" id="cd00143">
    <property type="entry name" value="PP2Cc"/>
    <property type="match status" value="1"/>
</dbReference>
<dbReference type="InterPro" id="IPR036457">
    <property type="entry name" value="PPM-type-like_dom_sf"/>
</dbReference>
<dbReference type="SUPFAM" id="SSF81606">
    <property type="entry name" value="PP2C-like"/>
    <property type="match status" value="1"/>
</dbReference>
<dbReference type="EMBL" id="BAABZQ010000001">
    <property type="protein sequence ID" value="GAA6497634.1"/>
    <property type="molecule type" value="Genomic_DNA"/>
</dbReference>
<reference evidence="3 4" key="1">
    <citation type="submission" date="2024-04" db="EMBL/GenBank/DDBJ databases">
        <title>Defined microbial consortia suppress multidrug-resistant proinflammatory Enterobacteriaceae via ecological control.</title>
        <authorList>
            <person name="Furuichi M."/>
            <person name="Kawaguchi T."/>
            <person name="Pust M."/>
            <person name="Yasuma K."/>
            <person name="Plichta D."/>
            <person name="Hasegawa N."/>
            <person name="Ohya T."/>
            <person name="Bhattarai S."/>
            <person name="Sasajima S."/>
            <person name="Aoto Y."/>
            <person name="Tuganbaev T."/>
            <person name="Yaginuma M."/>
            <person name="Ueda M."/>
            <person name="Okahashi N."/>
            <person name="Amafuji K."/>
            <person name="Kiridooshi Y."/>
            <person name="Sugita K."/>
            <person name="Strazar M."/>
            <person name="Skelly A."/>
            <person name="Suda W."/>
            <person name="Hattori M."/>
            <person name="Nakamoto N."/>
            <person name="Caballero S."/>
            <person name="Norman J."/>
            <person name="Olle B."/>
            <person name="Tanoue T."/>
            <person name="Arita M."/>
            <person name="Bucci V."/>
            <person name="Atarashi K."/>
            <person name="Xavier R."/>
            <person name="Honda K."/>
        </authorList>
    </citation>
    <scope>NUCLEOTIDE SEQUENCE [LARGE SCALE GENOMIC DNA]</scope>
    <source>
        <strain evidence="4">k34-0107-D12</strain>
    </source>
</reference>
<comment type="caution">
    <text evidence="3">The sequence shown here is derived from an EMBL/GenBank/DDBJ whole genome shotgun (WGS) entry which is preliminary data.</text>
</comment>
<dbReference type="SMART" id="SM00332">
    <property type="entry name" value="PP2Cc"/>
    <property type="match status" value="1"/>
</dbReference>
<evidence type="ECO:0000256" key="1">
    <source>
        <dbReference type="SAM" id="Coils"/>
    </source>
</evidence>
<feature type="domain" description="PPM-type phosphatase" evidence="2">
    <location>
        <begin position="10"/>
        <end position="252"/>
    </location>
</feature>
<dbReference type="Gene3D" id="3.60.40.10">
    <property type="entry name" value="PPM-type phosphatase domain"/>
    <property type="match status" value="1"/>
</dbReference>